<organism evidence="3 4">
    <name type="scientific">Phytophthora sojae (strain P6497)</name>
    <name type="common">Soybean stem and root rot agent</name>
    <name type="synonym">Phytophthora megasperma f. sp. glycines</name>
    <dbReference type="NCBI Taxonomy" id="1094619"/>
    <lineage>
        <taxon>Eukaryota</taxon>
        <taxon>Sar</taxon>
        <taxon>Stramenopiles</taxon>
        <taxon>Oomycota</taxon>
        <taxon>Peronosporomycetes</taxon>
        <taxon>Peronosporales</taxon>
        <taxon>Peronosporaceae</taxon>
        <taxon>Phytophthora</taxon>
    </lineage>
</organism>
<evidence type="ECO:0000256" key="1">
    <source>
        <dbReference type="ARBA" id="ARBA00009242"/>
    </source>
</evidence>
<dbReference type="InParanoid" id="G4ZQQ0"/>
<dbReference type="Pfam" id="PF03561">
    <property type="entry name" value="Allantoicase"/>
    <property type="match status" value="2"/>
</dbReference>
<gene>
    <name evidence="3" type="ORF">PHYSODRAFT_545642</name>
</gene>
<dbReference type="SMR" id="G4ZQQ0"/>
<dbReference type="OMA" id="MDDGWET"/>
<dbReference type="AlphaFoldDB" id="G4ZQQ0"/>
<proteinExistence type="inferred from homology"/>
<dbReference type="InterPro" id="IPR008979">
    <property type="entry name" value="Galactose-bd-like_sf"/>
</dbReference>
<reference evidence="3 4" key="1">
    <citation type="journal article" date="2006" name="Science">
        <title>Phytophthora genome sequences uncover evolutionary origins and mechanisms of pathogenesis.</title>
        <authorList>
            <person name="Tyler B.M."/>
            <person name="Tripathy S."/>
            <person name="Zhang X."/>
            <person name="Dehal P."/>
            <person name="Jiang R.H."/>
            <person name="Aerts A."/>
            <person name="Arredondo F.D."/>
            <person name="Baxter L."/>
            <person name="Bensasson D."/>
            <person name="Beynon J.L."/>
            <person name="Chapman J."/>
            <person name="Damasceno C.M."/>
            <person name="Dorrance A.E."/>
            <person name="Dou D."/>
            <person name="Dickerman A.W."/>
            <person name="Dubchak I.L."/>
            <person name="Garbelotto M."/>
            <person name="Gijzen M."/>
            <person name="Gordon S.G."/>
            <person name="Govers F."/>
            <person name="Grunwald N.J."/>
            <person name="Huang W."/>
            <person name="Ivors K.L."/>
            <person name="Jones R.W."/>
            <person name="Kamoun S."/>
            <person name="Krampis K."/>
            <person name="Lamour K.H."/>
            <person name="Lee M.K."/>
            <person name="McDonald W.H."/>
            <person name="Medina M."/>
            <person name="Meijer H.J."/>
            <person name="Nordberg E.K."/>
            <person name="Maclean D.J."/>
            <person name="Ospina-Giraldo M.D."/>
            <person name="Morris P.F."/>
            <person name="Phuntumart V."/>
            <person name="Putnam N.H."/>
            <person name="Rash S."/>
            <person name="Rose J.K."/>
            <person name="Sakihama Y."/>
            <person name="Salamov A.A."/>
            <person name="Savidor A."/>
            <person name="Scheuring C.F."/>
            <person name="Smith B.M."/>
            <person name="Sobral B.W."/>
            <person name="Terry A."/>
            <person name="Torto-Alalibo T.A."/>
            <person name="Win J."/>
            <person name="Xu Z."/>
            <person name="Zhang H."/>
            <person name="Grigoriev I.V."/>
            <person name="Rokhsar D.S."/>
            <person name="Boore J.L."/>
        </authorList>
    </citation>
    <scope>NUCLEOTIDE SEQUENCE [LARGE SCALE GENOMIC DNA]</scope>
    <source>
        <strain evidence="3 4">P6497</strain>
    </source>
</reference>
<sequence length="392" mass="43398">MTRPTPDEVETLTDLASAAYGSRVLFATDEWFAPASDLLRPEPPVFIADKFTSFGKWMDGWETRRKRIAGHDWCVLALGLRGAVDVVDVDTAFFTGNNAPRVSIQAADFSQQSEALRILSARATEQRAMGVCASAEELKLAEQLQSHQWTEIVPPTELGAGYAETRHNLLRVPPSKRGPWTHLRVNMFPDGGIARLRAYGEVVMDWSRVSSSQLLDLVSVEHGGQVVGFNDAHYGHPRNLMAPGRSKTMADGWETARKATRPAILKADPKTGLLEVPGKDWVVLKLGHLGVVQQVEVDTNHFKGNFPESCVVYGTRFEGEEDKLLKDGAVKWEVLLPRVKLEAHKQHYFSVTGGNVNLIPGGVNYIKLEMFPDGGISRLRLRGHKKDATARL</sequence>
<dbReference type="FunFam" id="2.60.120.260:FF:000077">
    <property type="entry name" value="Probable allantoicase"/>
    <property type="match status" value="1"/>
</dbReference>
<dbReference type="PANTHER" id="PTHR12045:SF3">
    <property type="entry name" value="INACTIVE ALLANTOICASE-RELATED"/>
    <property type="match status" value="1"/>
</dbReference>
<dbReference type="STRING" id="1094619.G4ZQQ0"/>
<dbReference type="GeneID" id="20662577"/>
<dbReference type="GO" id="GO:0004037">
    <property type="term" value="F:allantoicase activity"/>
    <property type="evidence" value="ECO:0007669"/>
    <property type="project" value="InterPro"/>
</dbReference>
<dbReference type="FunFam" id="2.60.120.260:FF:000090">
    <property type="entry name" value="Probable allantoicase"/>
    <property type="match status" value="1"/>
</dbReference>
<dbReference type="FunCoup" id="G4ZQQ0">
    <property type="interactions" value="23"/>
</dbReference>
<feature type="domain" description="Allantoicase" evidence="2">
    <location>
        <begin position="21"/>
        <end position="202"/>
    </location>
</feature>
<dbReference type="PIRSF" id="PIRSF016516">
    <property type="entry name" value="Allantoicase"/>
    <property type="match status" value="1"/>
</dbReference>
<dbReference type="Gene3D" id="2.60.120.260">
    <property type="entry name" value="Galactose-binding domain-like"/>
    <property type="match status" value="2"/>
</dbReference>
<dbReference type="RefSeq" id="XP_009529900.1">
    <property type="nucleotide sequence ID" value="XM_009531605.1"/>
</dbReference>
<dbReference type="GO" id="GO:0000256">
    <property type="term" value="P:allantoin catabolic process"/>
    <property type="evidence" value="ECO:0007669"/>
    <property type="project" value="InterPro"/>
</dbReference>
<dbReference type="NCBIfam" id="TIGR02961">
    <property type="entry name" value="allantoicase"/>
    <property type="match status" value="1"/>
</dbReference>
<evidence type="ECO:0000313" key="4">
    <source>
        <dbReference type="Proteomes" id="UP000002640"/>
    </source>
</evidence>
<dbReference type="PANTHER" id="PTHR12045">
    <property type="entry name" value="ALLANTOICASE"/>
    <property type="match status" value="1"/>
</dbReference>
<dbReference type="EMBL" id="JH159155">
    <property type="protein sequence ID" value="EGZ16151.1"/>
    <property type="molecule type" value="Genomic_DNA"/>
</dbReference>
<dbReference type="InterPro" id="IPR005164">
    <property type="entry name" value="Allantoicase"/>
</dbReference>
<evidence type="ECO:0000259" key="2">
    <source>
        <dbReference type="Pfam" id="PF03561"/>
    </source>
</evidence>
<protein>
    <recommendedName>
        <fullName evidence="2">Allantoicase domain-containing protein</fullName>
    </recommendedName>
</protein>
<name>G4ZQQ0_PHYSP</name>
<dbReference type="HAMAP" id="MF_00813">
    <property type="entry name" value="Allantoicase"/>
    <property type="match status" value="1"/>
</dbReference>
<dbReference type="Proteomes" id="UP000002640">
    <property type="component" value="Unassembled WGS sequence"/>
</dbReference>
<dbReference type="SUPFAM" id="SSF49785">
    <property type="entry name" value="Galactose-binding domain-like"/>
    <property type="match status" value="2"/>
</dbReference>
<evidence type="ECO:0000313" key="3">
    <source>
        <dbReference type="EMBL" id="EGZ16151.1"/>
    </source>
</evidence>
<dbReference type="KEGG" id="psoj:PHYSODRAFT_545642"/>
<comment type="similarity">
    <text evidence="1">Belongs to the allantoicase family.</text>
</comment>
<feature type="domain" description="Allantoicase" evidence="2">
    <location>
        <begin position="223"/>
        <end position="385"/>
    </location>
</feature>
<dbReference type="InterPro" id="IPR015908">
    <property type="entry name" value="Allantoicase_dom"/>
</dbReference>
<accession>G4ZQQ0</accession>
<keyword evidence="4" id="KW-1185">Reference proteome</keyword>